<dbReference type="GO" id="GO:0005634">
    <property type="term" value="C:nucleus"/>
    <property type="evidence" value="ECO:0007669"/>
    <property type="project" value="TreeGrafter"/>
</dbReference>
<feature type="region of interest" description="Disordered" evidence="8">
    <location>
        <begin position="1002"/>
        <end position="1087"/>
    </location>
</feature>
<feature type="domain" description="Toprim" evidence="9">
    <location>
        <begin position="15"/>
        <end position="161"/>
    </location>
</feature>
<evidence type="ECO:0000256" key="2">
    <source>
        <dbReference type="ARBA" id="ARBA00009446"/>
    </source>
</evidence>
<keyword evidence="6 7" id="KW-0413">Isomerase</keyword>
<feature type="compositionally biased region" description="Acidic residues" evidence="8">
    <location>
        <begin position="312"/>
        <end position="326"/>
    </location>
</feature>
<comment type="function">
    <text evidence="7">Introduces a single-strand break via transesterification at a target site in duplex DNA. Releases the supercoiling and torsional tension of DNA introduced during the DNA replication and transcription by transiently cleaving and rejoining one strand of the DNA duplex. The scissile phosphodiester is attacked by the catalytic tyrosine of the enzyme, resulting in the formation of a DNA-(5'-phosphotyrosyl)-enzyme intermediate and the expulsion of a 3'-OH DNA strand.</text>
</comment>
<dbReference type="CDD" id="cd03362">
    <property type="entry name" value="TOPRIM_TopoIA_TopoIII"/>
    <property type="match status" value="1"/>
</dbReference>
<feature type="compositionally biased region" description="Basic residues" evidence="8">
    <location>
        <begin position="1054"/>
        <end position="1072"/>
    </location>
</feature>
<dbReference type="PROSITE" id="PS00396">
    <property type="entry name" value="TOPO_IA_1"/>
    <property type="match status" value="1"/>
</dbReference>
<accession>A0A078AG43</accession>
<feature type="compositionally biased region" description="Polar residues" evidence="8">
    <location>
        <begin position="1077"/>
        <end position="1087"/>
    </location>
</feature>
<dbReference type="InterPro" id="IPR013824">
    <property type="entry name" value="Topo_IA_cen_sub1"/>
</dbReference>
<evidence type="ECO:0000259" key="10">
    <source>
        <dbReference type="PROSITE" id="PS52039"/>
    </source>
</evidence>
<dbReference type="Gene3D" id="1.10.290.10">
    <property type="entry name" value="Topoisomerase I, domain 4"/>
    <property type="match status" value="1"/>
</dbReference>
<dbReference type="GO" id="GO:0031422">
    <property type="term" value="C:RecQ family helicase-topoisomerase III complex"/>
    <property type="evidence" value="ECO:0007669"/>
    <property type="project" value="TreeGrafter"/>
</dbReference>
<dbReference type="PRINTS" id="PR00417">
    <property type="entry name" value="PRTPISMRASEI"/>
</dbReference>
<feature type="region of interest" description="Disordered" evidence="8">
    <location>
        <begin position="352"/>
        <end position="372"/>
    </location>
</feature>
<dbReference type="PROSITE" id="PS52039">
    <property type="entry name" value="TOPO_IA_2"/>
    <property type="match status" value="1"/>
</dbReference>
<dbReference type="CDD" id="cd00186">
    <property type="entry name" value="TOP1Ac"/>
    <property type="match status" value="1"/>
</dbReference>
<dbReference type="SMART" id="SM00436">
    <property type="entry name" value="TOP1Bc"/>
    <property type="match status" value="1"/>
</dbReference>
<dbReference type="InterPro" id="IPR023405">
    <property type="entry name" value="Topo_IA_core_domain"/>
</dbReference>
<keyword evidence="12" id="KW-1185">Reference proteome</keyword>
<name>A0A078AG43_STYLE</name>
<dbReference type="InParanoid" id="A0A078AG43"/>
<feature type="region of interest" description="Disordered" evidence="8">
    <location>
        <begin position="261"/>
        <end position="326"/>
    </location>
</feature>
<evidence type="ECO:0000313" key="12">
    <source>
        <dbReference type="Proteomes" id="UP000039865"/>
    </source>
</evidence>
<evidence type="ECO:0000256" key="5">
    <source>
        <dbReference type="ARBA" id="ARBA00023125"/>
    </source>
</evidence>
<dbReference type="FunFam" id="1.10.290.10:FF:000001">
    <property type="entry name" value="DNA topoisomerase"/>
    <property type="match status" value="1"/>
</dbReference>
<dbReference type="GO" id="GO:0003917">
    <property type="term" value="F:DNA topoisomerase type I (single strand cut, ATP-independent) activity"/>
    <property type="evidence" value="ECO:0007669"/>
    <property type="project" value="UniProtKB-EC"/>
</dbReference>
<dbReference type="InterPro" id="IPR034144">
    <property type="entry name" value="TOPRIM_TopoIII"/>
</dbReference>
<dbReference type="InterPro" id="IPR023406">
    <property type="entry name" value="Topo_IA_AS"/>
</dbReference>
<dbReference type="Gene3D" id="1.10.460.10">
    <property type="entry name" value="Topoisomerase I, domain 2"/>
    <property type="match status" value="2"/>
</dbReference>
<dbReference type="FunFam" id="3.40.50.140:FF:000003">
    <property type="entry name" value="DNA topoisomerase"/>
    <property type="match status" value="1"/>
</dbReference>
<evidence type="ECO:0000256" key="6">
    <source>
        <dbReference type="ARBA" id="ARBA00023235"/>
    </source>
</evidence>
<dbReference type="AlphaFoldDB" id="A0A078AG43"/>
<evidence type="ECO:0000256" key="1">
    <source>
        <dbReference type="ARBA" id="ARBA00000213"/>
    </source>
</evidence>
<dbReference type="PANTHER" id="PTHR11390">
    <property type="entry name" value="PROKARYOTIC DNA TOPOISOMERASE"/>
    <property type="match status" value="1"/>
</dbReference>
<organism evidence="11 12">
    <name type="scientific">Stylonychia lemnae</name>
    <name type="common">Ciliate</name>
    <dbReference type="NCBI Taxonomy" id="5949"/>
    <lineage>
        <taxon>Eukaryota</taxon>
        <taxon>Sar</taxon>
        <taxon>Alveolata</taxon>
        <taxon>Ciliophora</taxon>
        <taxon>Intramacronucleata</taxon>
        <taxon>Spirotrichea</taxon>
        <taxon>Stichotrichia</taxon>
        <taxon>Sporadotrichida</taxon>
        <taxon>Oxytrichidae</taxon>
        <taxon>Stylonychinae</taxon>
        <taxon>Stylonychia</taxon>
    </lineage>
</organism>
<dbReference type="SUPFAM" id="SSF56712">
    <property type="entry name" value="Prokaryotic type I DNA topoisomerase"/>
    <property type="match status" value="1"/>
</dbReference>
<evidence type="ECO:0000256" key="8">
    <source>
        <dbReference type="SAM" id="MobiDB-lite"/>
    </source>
</evidence>
<dbReference type="Proteomes" id="UP000039865">
    <property type="component" value="Unassembled WGS sequence"/>
</dbReference>
<feature type="compositionally biased region" description="Basic and acidic residues" evidence="8">
    <location>
        <begin position="287"/>
        <end position="311"/>
    </location>
</feature>
<protein>
    <recommendedName>
        <fullName evidence="3 7">DNA topoisomerase</fullName>
        <ecNumber evidence="3 7">5.6.2.1</ecNumber>
    </recommendedName>
</protein>
<dbReference type="Pfam" id="PF01751">
    <property type="entry name" value="Toprim"/>
    <property type="match status" value="1"/>
</dbReference>
<dbReference type="GO" id="GO:0003677">
    <property type="term" value="F:DNA binding"/>
    <property type="evidence" value="ECO:0007669"/>
    <property type="project" value="UniProtKB-KW"/>
</dbReference>
<proteinExistence type="inferred from homology"/>
<dbReference type="Gene3D" id="3.40.50.140">
    <property type="match status" value="1"/>
</dbReference>
<evidence type="ECO:0000256" key="7">
    <source>
        <dbReference type="RuleBase" id="RU362092"/>
    </source>
</evidence>
<dbReference type="EC" id="5.6.2.1" evidence="3 7"/>
<keyword evidence="5 7" id="KW-0238">DNA-binding</keyword>
<dbReference type="InterPro" id="IPR003602">
    <property type="entry name" value="Topo_IA_DNA-bd_dom"/>
</dbReference>
<dbReference type="GO" id="GO:0006310">
    <property type="term" value="P:DNA recombination"/>
    <property type="evidence" value="ECO:0007669"/>
    <property type="project" value="TreeGrafter"/>
</dbReference>
<feature type="compositionally biased region" description="Basic and acidic residues" evidence="8">
    <location>
        <begin position="1007"/>
        <end position="1028"/>
    </location>
</feature>
<feature type="compositionally biased region" description="Basic and acidic residues" evidence="8">
    <location>
        <begin position="419"/>
        <end position="431"/>
    </location>
</feature>
<feature type="compositionally biased region" description="Acidic residues" evidence="8">
    <location>
        <begin position="263"/>
        <end position="286"/>
    </location>
</feature>
<dbReference type="PROSITE" id="PS50880">
    <property type="entry name" value="TOPRIM"/>
    <property type="match status" value="1"/>
</dbReference>
<evidence type="ECO:0000256" key="3">
    <source>
        <dbReference type="ARBA" id="ARBA00012891"/>
    </source>
</evidence>
<dbReference type="EMBL" id="CCKQ01009339">
    <property type="protein sequence ID" value="CDW80816.1"/>
    <property type="molecule type" value="Genomic_DNA"/>
</dbReference>
<dbReference type="Pfam" id="PF01131">
    <property type="entry name" value="Topoisom_bac"/>
    <property type="match status" value="2"/>
</dbReference>
<reference evidence="11 12" key="1">
    <citation type="submission" date="2014-06" db="EMBL/GenBank/DDBJ databases">
        <authorList>
            <person name="Swart Estienne"/>
        </authorList>
    </citation>
    <scope>NUCLEOTIDE SEQUENCE [LARGE SCALE GENOMIC DNA]</scope>
    <source>
        <strain evidence="11 12">130c</strain>
    </source>
</reference>
<dbReference type="GO" id="GO:0006265">
    <property type="term" value="P:DNA topological change"/>
    <property type="evidence" value="ECO:0007669"/>
    <property type="project" value="InterPro"/>
</dbReference>
<dbReference type="SMART" id="SM00493">
    <property type="entry name" value="TOPRIM"/>
    <property type="match status" value="1"/>
</dbReference>
<feature type="domain" description="Topo IA-type catalytic" evidence="10">
    <location>
        <begin position="180"/>
        <end position="783"/>
    </location>
</feature>
<dbReference type="OMA" id="ITDINCQ"/>
<dbReference type="InterPro" id="IPR003601">
    <property type="entry name" value="Topo_IA_2"/>
</dbReference>
<feature type="compositionally biased region" description="Basic and acidic residues" evidence="8">
    <location>
        <begin position="1043"/>
        <end position="1053"/>
    </location>
</feature>
<evidence type="ECO:0000259" key="9">
    <source>
        <dbReference type="PROSITE" id="PS50880"/>
    </source>
</evidence>
<comment type="similarity">
    <text evidence="2 7">Belongs to the type IA topoisomerase family.</text>
</comment>
<dbReference type="GO" id="GO:0006281">
    <property type="term" value="P:DNA repair"/>
    <property type="evidence" value="ECO:0007669"/>
    <property type="project" value="TreeGrafter"/>
</dbReference>
<dbReference type="InterPro" id="IPR013497">
    <property type="entry name" value="Topo_IA_cen"/>
</dbReference>
<keyword evidence="4 7" id="KW-0799">Topoisomerase</keyword>
<dbReference type="InterPro" id="IPR013826">
    <property type="entry name" value="Topo_IA_cen_sub3"/>
</dbReference>
<feature type="region of interest" description="Disordered" evidence="8">
    <location>
        <begin position="387"/>
        <end position="433"/>
    </location>
</feature>
<dbReference type="PANTHER" id="PTHR11390:SF21">
    <property type="entry name" value="DNA TOPOISOMERASE 3-ALPHA"/>
    <property type="match status" value="1"/>
</dbReference>
<evidence type="ECO:0000313" key="11">
    <source>
        <dbReference type="EMBL" id="CDW80816.1"/>
    </source>
</evidence>
<gene>
    <name evidence="11" type="primary">Contig15508.g16523</name>
    <name evidence="11" type="ORF">STYLEM_9820</name>
</gene>
<dbReference type="InterPro" id="IPR006171">
    <property type="entry name" value="TOPRIM_dom"/>
</dbReference>
<dbReference type="OrthoDB" id="430051at2759"/>
<sequence length="1087" mass="125727">MFSSQYQQVQKQTVVALNVAEKPSVAKAIANILNKGKSDPRKLETLAKYNPVYRFMAKIDKHQMDMIVTSVCGHIIEFKFPQKCKDWNNTPYKELYKVKLEKEPSPQNTDIVRNIHKYADLADILILWLDCDREGEAIAYEVIDLVKQVKPEIIVKRAHFSSLTKNEIVKAVTTKLTDPNQFQADAVFARQEIDLRIGASFTRLQSMKFKNVIGANQKQVLSYGPCQFPTLGFVVERYMKVAKFEPEKYWTIILQYQKPQEELPVENEKDEDEQNEDEDTEIGTDDINDKKQAQAKPKEVKEGDQTIKEDYEYGNEDGEGDCEDDESGFLLSEKMDQLMTKKDDYIDELNKQLDDKQNMKHKSSKDKDQEDQLSKSFQKINMQTDEGFSEEDQSQIEDNQQKNDQKQLRQRQKVNQDNNQDKKDQQEDVKPKRQNHIDYIYLLGEDFSSQRNLKMQYNLNGQGTESIQDSNLASVVKVNSKRKTKIKPFPMNTIDFQKLVSRKLRIGSHKAMDIAEKLYQKGFISYPRTETNIFPEMNLREIVNDLCKNSIFGYFAKKLINCNGYSPPRRGKLDDKAHPPIHPVKNAQKMELKNDEWRIYEIICKHFLACLSKDAIGNETKIEIEIGGEKFRTRGLVIVESNWLEVYAPYEKWADNTLPNFQEGDSFVPSLINIQDSQTQPPKLLSEADLISRMDQNGIGTDATIHEHIKTIQDRGYALKQGQHFIPTQLGLNLVNAYEYVGIELYKPNLRSQVERQLKLIEHGKKPKKEVLKECLKEMRRIFKTVMKRSDEMQDFLTQQLTNPIVVVSLKEDLTQATQQSQRPELSQVNIITDGYDIKAEDFFKTPDQLFTQIQNQKKFSQDVIIDDSEKTTLAETNFMLCEKCGEFPVRIKMANSGFLFATCAGFPRCKNSTFLPKNIKNLQITDINCQNCTDAREGEEVKKFRISFYTSTAPNINQLQQIIQQSESVYCILSSCDENLQKIKQICKGIKIPPKKGTFLDEMTEEEKQQKEESRKRWFEKRRDYKAFQKGKGKQPNQGNNKFEKQTNNKKDKGGKKQGKACNHCGKKRHSAKSDCINNKNKGSAE</sequence>
<comment type="catalytic activity">
    <reaction evidence="1 7">
        <text>ATP-independent breakage of single-stranded DNA, followed by passage and rejoining.</text>
        <dbReference type="EC" id="5.6.2.1"/>
    </reaction>
</comment>
<evidence type="ECO:0000256" key="4">
    <source>
        <dbReference type="ARBA" id="ARBA00023029"/>
    </source>
</evidence>
<dbReference type="FunCoup" id="A0A078AG43">
    <property type="interactions" value="577"/>
</dbReference>
<dbReference type="SMART" id="SM00437">
    <property type="entry name" value="TOP1Ac"/>
    <property type="match status" value="1"/>
</dbReference>
<dbReference type="InterPro" id="IPR000380">
    <property type="entry name" value="Topo_IA"/>
</dbReference>